<dbReference type="RefSeq" id="WP_067456621.1">
    <property type="nucleotide sequence ID" value="NZ_LVVY01000090.1"/>
</dbReference>
<dbReference type="GO" id="GO:0006351">
    <property type="term" value="P:DNA-templated transcription"/>
    <property type="evidence" value="ECO:0007669"/>
    <property type="project" value="TreeGrafter"/>
</dbReference>
<dbReference type="Pfam" id="PF00126">
    <property type="entry name" value="HTH_1"/>
    <property type="match status" value="1"/>
</dbReference>
<name>A0A178HXP9_9HYPH</name>
<accession>A0A178HXP9</accession>
<dbReference type="AlphaFoldDB" id="A0A178HXP9"/>
<dbReference type="GO" id="GO:0043565">
    <property type="term" value="F:sequence-specific DNA binding"/>
    <property type="evidence" value="ECO:0007669"/>
    <property type="project" value="TreeGrafter"/>
</dbReference>
<feature type="domain" description="HTH lysR-type" evidence="5">
    <location>
        <begin position="8"/>
        <end position="65"/>
    </location>
</feature>
<dbReference type="GO" id="GO:0003700">
    <property type="term" value="F:DNA-binding transcription factor activity"/>
    <property type="evidence" value="ECO:0007669"/>
    <property type="project" value="InterPro"/>
</dbReference>
<dbReference type="PANTHER" id="PTHR30537">
    <property type="entry name" value="HTH-TYPE TRANSCRIPTIONAL REGULATOR"/>
    <property type="match status" value="1"/>
</dbReference>
<sequence length="298" mass="31950">MNKPHDIPDWNQMRALLATVQAGSLSGAAKRLGLTQPTLGRQVAALEASLGVTIFERVGRGLVLTEAGAQLVAHLRDMGEAAEKVAMAAAGQSQSIDGVVRVTVSDVYAAHVLPPLLTQLRARAPGLVVEVAAVNSISDLIRREADIAIRHVRPDQDGLIARRCADSAAYIYGAPAYFEREGRPNSAADFARAVFVGAFEGNDIFIAELNRRGVPVGPANFPWATQSGVTGWEWVRQGLCLGAMVDVVARRTPGVEVALPSLEPIPVSTWLVTHRELRTSARIRLVFDVLAEALSRRG</sequence>
<comment type="similarity">
    <text evidence="1">Belongs to the LysR transcriptional regulatory family.</text>
</comment>
<dbReference type="STRING" id="1770058.A3840_11580"/>
<dbReference type="InterPro" id="IPR058163">
    <property type="entry name" value="LysR-type_TF_proteobact-type"/>
</dbReference>
<keyword evidence="4" id="KW-0804">Transcription</keyword>
<evidence type="ECO:0000256" key="2">
    <source>
        <dbReference type="ARBA" id="ARBA00023015"/>
    </source>
</evidence>
<dbReference type="InterPro" id="IPR036390">
    <property type="entry name" value="WH_DNA-bd_sf"/>
</dbReference>
<evidence type="ECO:0000313" key="7">
    <source>
        <dbReference type="Proteomes" id="UP000078389"/>
    </source>
</evidence>
<dbReference type="Gene3D" id="1.10.10.10">
    <property type="entry name" value="Winged helix-like DNA-binding domain superfamily/Winged helix DNA-binding domain"/>
    <property type="match status" value="1"/>
</dbReference>
<reference evidence="6 7" key="1">
    <citation type="submission" date="2016-03" db="EMBL/GenBank/DDBJ databases">
        <title>Genome sequencing of Devosia sp. S37.</title>
        <authorList>
            <person name="Mohd Nor M."/>
        </authorList>
    </citation>
    <scope>NUCLEOTIDE SEQUENCE [LARGE SCALE GENOMIC DNA]</scope>
    <source>
        <strain evidence="6 7">S37</strain>
    </source>
</reference>
<dbReference type="InterPro" id="IPR036388">
    <property type="entry name" value="WH-like_DNA-bd_sf"/>
</dbReference>
<dbReference type="FunFam" id="1.10.10.10:FF:000001">
    <property type="entry name" value="LysR family transcriptional regulator"/>
    <property type="match status" value="1"/>
</dbReference>
<dbReference type="InterPro" id="IPR005119">
    <property type="entry name" value="LysR_subst-bd"/>
</dbReference>
<evidence type="ECO:0000256" key="4">
    <source>
        <dbReference type="ARBA" id="ARBA00023163"/>
    </source>
</evidence>
<dbReference type="SUPFAM" id="SSF53850">
    <property type="entry name" value="Periplasmic binding protein-like II"/>
    <property type="match status" value="1"/>
</dbReference>
<dbReference type="OrthoDB" id="7624726at2"/>
<proteinExistence type="inferred from homology"/>
<dbReference type="EMBL" id="LVVY01000090">
    <property type="protein sequence ID" value="OAM76796.1"/>
    <property type="molecule type" value="Genomic_DNA"/>
</dbReference>
<dbReference type="Gene3D" id="3.40.190.290">
    <property type="match status" value="1"/>
</dbReference>
<dbReference type="PRINTS" id="PR00039">
    <property type="entry name" value="HTHLYSR"/>
</dbReference>
<dbReference type="InterPro" id="IPR000847">
    <property type="entry name" value="LysR_HTH_N"/>
</dbReference>
<evidence type="ECO:0000256" key="1">
    <source>
        <dbReference type="ARBA" id="ARBA00009437"/>
    </source>
</evidence>
<organism evidence="6 7">
    <name type="scientific">Devosia elaeis</name>
    <dbReference type="NCBI Taxonomy" id="1770058"/>
    <lineage>
        <taxon>Bacteria</taxon>
        <taxon>Pseudomonadati</taxon>
        <taxon>Pseudomonadota</taxon>
        <taxon>Alphaproteobacteria</taxon>
        <taxon>Hyphomicrobiales</taxon>
        <taxon>Devosiaceae</taxon>
        <taxon>Devosia</taxon>
    </lineage>
</organism>
<gene>
    <name evidence="6" type="ORF">A3840_11580</name>
</gene>
<protein>
    <submittedName>
        <fullName evidence="6">LysR family transcriptional regulator</fullName>
    </submittedName>
</protein>
<keyword evidence="7" id="KW-1185">Reference proteome</keyword>
<dbReference type="PANTHER" id="PTHR30537:SF3">
    <property type="entry name" value="TRANSCRIPTIONAL REGULATORY PROTEIN"/>
    <property type="match status" value="1"/>
</dbReference>
<comment type="caution">
    <text evidence="6">The sequence shown here is derived from an EMBL/GenBank/DDBJ whole genome shotgun (WGS) entry which is preliminary data.</text>
</comment>
<dbReference type="PROSITE" id="PS50931">
    <property type="entry name" value="HTH_LYSR"/>
    <property type="match status" value="1"/>
</dbReference>
<keyword evidence="2" id="KW-0805">Transcription regulation</keyword>
<evidence type="ECO:0000313" key="6">
    <source>
        <dbReference type="EMBL" id="OAM76796.1"/>
    </source>
</evidence>
<dbReference type="Proteomes" id="UP000078389">
    <property type="component" value="Unassembled WGS sequence"/>
</dbReference>
<evidence type="ECO:0000256" key="3">
    <source>
        <dbReference type="ARBA" id="ARBA00023125"/>
    </source>
</evidence>
<dbReference type="SUPFAM" id="SSF46785">
    <property type="entry name" value="Winged helix' DNA-binding domain"/>
    <property type="match status" value="1"/>
</dbReference>
<evidence type="ECO:0000259" key="5">
    <source>
        <dbReference type="PROSITE" id="PS50931"/>
    </source>
</evidence>
<keyword evidence="3" id="KW-0238">DNA-binding</keyword>
<dbReference type="Pfam" id="PF03466">
    <property type="entry name" value="LysR_substrate"/>
    <property type="match status" value="1"/>
</dbReference>